<proteinExistence type="predicted"/>
<feature type="compositionally biased region" description="Low complexity" evidence="1">
    <location>
        <begin position="10"/>
        <end position="41"/>
    </location>
</feature>
<dbReference type="AlphaFoldDB" id="A0A1V6QMA5"/>
<gene>
    <name evidence="2" type="ORF">PENVUL_c293G06401</name>
</gene>
<reference evidence="3" key="1">
    <citation type="journal article" date="2017" name="Nat. Microbiol.">
        <title>Global analysis of biosynthetic gene clusters reveals vast potential of secondary metabolite production in Penicillium species.</title>
        <authorList>
            <person name="Nielsen J.C."/>
            <person name="Grijseels S."/>
            <person name="Prigent S."/>
            <person name="Ji B."/>
            <person name="Dainat J."/>
            <person name="Nielsen K.F."/>
            <person name="Frisvad J.C."/>
            <person name="Workman M."/>
            <person name="Nielsen J."/>
        </authorList>
    </citation>
    <scope>NUCLEOTIDE SEQUENCE [LARGE SCALE GENOMIC DNA]</scope>
    <source>
        <strain evidence="3">IBT 29486</strain>
    </source>
</reference>
<dbReference type="Proteomes" id="UP000191518">
    <property type="component" value="Unassembled WGS sequence"/>
</dbReference>
<sequence>MPANTDANDTEPTYAEPTYTEPNHTTPIHTTPIHTTPIHTTPNKKRKNGSPETSSKRHCWAVSSDSPEGDYFETFNGSHWSIHTTPAPSAP</sequence>
<evidence type="ECO:0000313" key="3">
    <source>
        <dbReference type="Proteomes" id="UP000191518"/>
    </source>
</evidence>
<organism evidence="2 3">
    <name type="scientific">Penicillium vulpinum</name>
    <dbReference type="NCBI Taxonomy" id="29845"/>
    <lineage>
        <taxon>Eukaryota</taxon>
        <taxon>Fungi</taxon>
        <taxon>Dikarya</taxon>
        <taxon>Ascomycota</taxon>
        <taxon>Pezizomycotina</taxon>
        <taxon>Eurotiomycetes</taxon>
        <taxon>Eurotiomycetidae</taxon>
        <taxon>Eurotiales</taxon>
        <taxon>Aspergillaceae</taxon>
        <taxon>Penicillium</taxon>
    </lineage>
</organism>
<protein>
    <submittedName>
        <fullName evidence="2">Uncharacterized protein</fullName>
    </submittedName>
</protein>
<feature type="non-terminal residue" evidence="2">
    <location>
        <position position="91"/>
    </location>
</feature>
<name>A0A1V6QMA5_9EURO</name>
<evidence type="ECO:0000313" key="2">
    <source>
        <dbReference type="EMBL" id="OQD90374.1"/>
    </source>
</evidence>
<keyword evidence="3" id="KW-1185">Reference proteome</keyword>
<feature type="region of interest" description="Disordered" evidence="1">
    <location>
        <begin position="1"/>
        <end position="66"/>
    </location>
</feature>
<dbReference type="EMBL" id="MDYP01000292">
    <property type="protein sequence ID" value="OQD90374.1"/>
    <property type="molecule type" value="Genomic_DNA"/>
</dbReference>
<evidence type="ECO:0000256" key="1">
    <source>
        <dbReference type="SAM" id="MobiDB-lite"/>
    </source>
</evidence>
<accession>A0A1V6QMA5</accession>
<comment type="caution">
    <text evidence="2">The sequence shown here is derived from an EMBL/GenBank/DDBJ whole genome shotgun (WGS) entry which is preliminary data.</text>
</comment>